<dbReference type="InterPro" id="IPR002053">
    <property type="entry name" value="Glyco_hydro_25"/>
</dbReference>
<dbReference type="Gene3D" id="1.10.101.10">
    <property type="entry name" value="PGBD-like superfamily/PGBD"/>
    <property type="match status" value="1"/>
</dbReference>
<accession>A0ABV3CP31</accession>
<keyword evidence="3" id="KW-0326">Glycosidase</keyword>
<dbReference type="InterPro" id="IPR017853">
    <property type="entry name" value="GH"/>
</dbReference>
<evidence type="ECO:0000313" key="7">
    <source>
        <dbReference type="Proteomes" id="UP001551210"/>
    </source>
</evidence>
<reference evidence="6 7" key="1">
    <citation type="submission" date="2024-06" db="EMBL/GenBank/DDBJ databases">
        <title>The Natural Products Discovery Center: Release of the First 8490 Sequenced Strains for Exploring Actinobacteria Biosynthetic Diversity.</title>
        <authorList>
            <person name="Kalkreuter E."/>
            <person name="Kautsar S.A."/>
            <person name="Yang D."/>
            <person name="Bader C.D."/>
            <person name="Teijaro C.N."/>
            <person name="Fluegel L."/>
            <person name="Davis C.M."/>
            <person name="Simpson J.R."/>
            <person name="Lauterbach L."/>
            <person name="Steele A.D."/>
            <person name="Gui C."/>
            <person name="Meng S."/>
            <person name="Li G."/>
            <person name="Viehrig K."/>
            <person name="Ye F."/>
            <person name="Su P."/>
            <person name="Kiefer A.F."/>
            <person name="Nichols A."/>
            <person name="Cepeda A.J."/>
            <person name="Yan W."/>
            <person name="Fan B."/>
            <person name="Jiang Y."/>
            <person name="Adhikari A."/>
            <person name="Zheng C.-J."/>
            <person name="Schuster L."/>
            <person name="Cowan T.M."/>
            <person name="Smanski M.J."/>
            <person name="Chevrette M.G."/>
            <person name="De Carvalho L.P.S."/>
            <person name="Shen B."/>
        </authorList>
    </citation>
    <scope>NUCLEOTIDE SEQUENCE [LARGE SCALE GENOMIC DNA]</scope>
    <source>
        <strain evidence="6 7">NPDC045705</strain>
    </source>
</reference>
<evidence type="ECO:0000313" key="6">
    <source>
        <dbReference type="EMBL" id="MEU7291960.1"/>
    </source>
</evidence>
<dbReference type="Gene3D" id="3.20.20.80">
    <property type="entry name" value="Glycosidases"/>
    <property type="match status" value="1"/>
</dbReference>
<dbReference type="InterPro" id="IPR018077">
    <property type="entry name" value="Glyco_hydro_fam25_subgr"/>
</dbReference>
<proteinExistence type="inferred from homology"/>
<dbReference type="PANTHER" id="PTHR34135:SF2">
    <property type="entry name" value="LYSOZYME"/>
    <property type="match status" value="1"/>
</dbReference>
<dbReference type="SMART" id="SM00641">
    <property type="entry name" value="Glyco_25"/>
    <property type="match status" value="1"/>
</dbReference>
<dbReference type="InterPro" id="IPR036366">
    <property type="entry name" value="PGBDSf"/>
</dbReference>
<sequence length="359" mass="37876">MERRKIRDVLALTGAVIALMFASSTTTTAAVDARGATTEGRGATAAECGYSDARPTLRRGATGVDVKEAQCLLNLTMEPGHYPPLVVDGDFGGGTEARVAQFQSCAGLGKDGIVGPNTWAALADWSARGTYCEPPRPAGYTVDGVDTSVYQHPGGAAIDWNGLRAEGVEFATVKATRGLNVTDPYLATDLEGARRAGLAVAPYHFYTAATAPTGPAQADRFIAAVRATGYTGHRPGDLPPVLDLERMDDGTGRCPVYGSVADVTAWLNKVETAFGRKPVIYTQKSFLDDCMGSTTAFAGYGLQLADYRHSITQPPLPAGSASWLMWQYTESALFDAIKAPVNADVFNGTRAALDALANR</sequence>
<dbReference type="RefSeq" id="WP_359203434.1">
    <property type="nucleotide sequence ID" value="NZ_JBEZAM010000002.1"/>
</dbReference>
<keyword evidence="2" id="KW-0378">Hydrolase</keyword>
<dbReference type="EMBL" id="JBEZAM010000002">
    <property type="protein sequence ID" value="MEU7291960.1"/>
    <property type="molecule type" value="Genomic_DNA"/>
</dbReference>
<protein>
    <submittedName>
        <fullName evidence="6">GH25 family lysozyme</fullName>
    </submittedName>
</protein>
<keyword evidence="7" id="KW-1185">Reference proteome</keyword>
<evidence type="ECO:0000256" key="1">
    <source>
        <dbReference type="ARBA" id="ARBA00010646"/>
    </source>
</evidence>
<evidence type="ECO:0000256" key="4">
    <source>
        <dbReference type="SAM" id="SignalP"/>
    </source>
</evidence>
<name>A0ABV3CP31_STREX</name>
<organism evidence="6 7">
    <name type="scientific">Streptomyces exfoliatus</name>
    <name type="common">Streptomyces hydrogenans</name>
    <dbReference type="NCBI Taxonomy" id="1905"/>
    <lineage>
        <taxon>Bacteria</taxon>
        <taxon>Bacillati</taxon>
        <taxon>Actinomycetota</taxon>
        <taxon>Actinomycetes</taxon>
        <taxon>Kitasatosporales</taxon>
        <taxon>Streptomycetaceae</taxon>
        <taxon>Streptomyces</taxon>
    </lineage>
</organism>
<feature type="signal peptide" evidence="4">
    <location>
        <begin position="1"/>
        <end position="29"/>
    </location>
</feature>
<gene>
    <name evidence="6" type="ORF">AB0A76_01950</name>
</gene>
<dbReference type="Pfam" id="PF01471">
    <property type="entry name" value="PG_binding_1"/>
    <property type="match status" value="1"/>
</dbReference>
<evidence type="ECO:0000256" key="3">
    <source>
        <dbReference type="ARBA" id="ARBA00023295"/>
    </source>
</evidence>
<dbReference type="SUPFAM" id="SSF51445">
    <property type="entry name" value="(Trans)glycosidases"/>
    <property type="match status" value="1"/>
</dbReference>
<evidence type="ECO:0000259" key="5">
    <source>
        <dbReference type="Pfam" id="PF01471"/>
    </source>
</evidence>
<feature type="domain" description="Peptidoglycan binding-like" evidence="5">
    <location>
        <begin position="63"/>
        <end position="122"/>
    </location>
</feature>
<feature type="chain" id="PRO_5046514726" evidence="4">
    <location>
        <begin position="30"/>
        <end position="359"/>
    </location>
</feature>
<dbReference type="PROSITE" id="PS51904">
    <property type="entry name" value="GLYCOSYL_HYDROL_F25_2"/>
    <property type="match status" value="1"/>
</dbReference>
<evidence type="ECO:0000256" key="2">
    <source>
        <dbReference type="ARBA" id="ARBA00022801"/>
    </source>
</evidence>
<dbReference type="PANTHER" id="PTHR34135">
    <property type="entry name" value="LYSOZYME"/>
    <property type="match status" value="1"/>
</dbReference>
<dbReference type="InterPro" id="IPR002477">
    <property type="entry name" value="Peptidoglycan-bd-like"/>
</dbReference>
<dbReference type="SUPFAM" id="SSF47090">
    <property type="entry name" value="PGBD-like"/>
    <property type="match status" value="1"/>
</dbReference>
<comment type="similarity">
    <text evidence="1">Belongs to the glycosyl hydrolase 25 family.</text>
</comment>
<keyword evidence="4" id="KW-0732">Signal</keyword>
<comment type="caution">
    <text evidence="6">The sequence shown here is derived from an EMBL/GenBank/DDBJ whole genome shotgun (WGS) entry which is preliminary data.</text>
</comment>
<dbReference type="Pfam" id="PF01183">
    <property type="entry name" value="Glyco_hydro_25"/>
    <property type="match status" value="1"/>
</dbReference>
<dbReference type="InterPro" id="IPR036365">
    <property type="entry name" value="PGBD-like_sf"/>
</dbReference>
<dbReference type="Proteomes" id="UP001551210">
    <property type="component" value="Unassembled WGS sequence"/>
</dbReference>